<reference evidence="6" key="2">
    <citation type="submission" date="2023-06" db="EMBL/GenBank/DDBJ databases">
        <authorList>
            <consortium name="Lawrence Berkeley National Laboratory"/>
            <person name="Haridas S."/>
            <person name="Hensen N."/>
            <person name="Bonometti L."/>
            <person name="Westerberg I."/>
            <person name="Brannstrom I.O."/>
            <person name="Guillou S."/>
            <person name="Cros-Aarteil S."/>
            <person name="Calhoun S."/>
            <person name="Kuo A."/>
            <person name="Mondo S."/>
            <person name="Pangilinan J."/>
            <person name="Riley R."/>
            <person name="Labutti K."/>
            <person name="Andreopoulos B."/>
            <person name="Lipzen A."/>
            <person name="Chen C."/>
            <person name="Yanf M."/>
            <person name="Daum C."/>
            <person name="Ng V."/>
            <person name="Clum A."/>
            <person name="Steindorff A."/>
            <person name="Ohm R."/>
            <person name="Martin F."/>
            <person name="Silar P."/>
            <person name="Natvig D."/>
            <person name="Lalanne C."/>
            <person name="Gautier V."/>
            <person name="Ament-Velasquez S.L."/>
            <person name="Kruys A."/>
            <person name="Hutchinson M.I."/>
            <person name="Powell A.J."/>
            <person name="Barry K."/>
            <person name="Miller A.N."/>
            <person name="Grigoriev I.V."/>
            <person name="Debuchy R."/>
            <person name="Gladieux P."/>
            <person name="Thoren M.H."/>
            <person name="Johannesson H."/>
        </authorList>
    </citation>
    <scope>NUCLEOTIDE SEQUENCE</scope>
    <source>
        <strain evidence="6">CBS 958.72</strain>
    </source>
</reference>
<comment type="caution">
    <text evidence="6">The sequence shown here is derived from an EMBL/GenBank/DDBJ whole genome shotgun (WGS) entry which is preliminary data.</text>
</comment>
<evidence type="ECO:0000256" key="2">
    <source>
        <dbReference type="ARBA" id="ARBA00022857"/>
    </source>
</evidence>
<reference evidence="6" key="1">
    <citation type="journal article" date="2023" name="Mol. Phylogenet. Evol.">
        <title>Genome-scale phylogeny and comparative genomics of the fungal order Sordariales.</title>
        <authorList>
            <person name="Hensen N."/>
            <person name="Bonometti L."/>
            <person name="Westerberg I."/>
            <person name="Brannstrom I.O."/>
            <person name="Guillou S."/>
            <person name="Cros-Aarteil S."/>
            <person name="Calhoun S."/>
            <person name="Haridas S."/>
            <person name="Kuo A."/>
            <person name="Mondo S."/>
            <person name="Pangilinan J."/>
            <person name="Riley R."/>
            <person name="LaButti K."/>
            <person name="Andreopoulos B."/>
            <person name="Lipzen A."/>
            <person name="Chen C."/>
            <person name="Yan M."/>
            <person name="Daum C."/>
            <person name="Ng V."/>
            <person name="Clum A."/>
            <person name="Steindorff A."/>
            <person name="Ohm R.A."/>
            <person name="Martin F."/>
            <person name="Silar P."/>
            <person name="Natvig D.O."/>
            <person name="Lalanne C."/>
            <person name="Gautier V."/>
            <person name="Ament-Velasquez S.L."/>
            <person name="Kruys A."/>
            <person name="Hutchinson M.I."/>
            <person name="Powell A.J."/>
            <person name="Barry K."/>
            <person name="Miller A.N."/>
            <person name="Grigoriev I.V."/>
            <person name="Debuchy R."/>
            <person name="Gladieux P."/>
            <person name="Hiltunen Thoren M."/>
            <person name="Johannesson H."/>
        </authorList>
    </citation>
    <scope>NUCLEOTIDE SEQUENCE</scope>
    <source>
        <strain evidence="6">CBS 958.72</strain>
    </source>
</reference>
<dbReference type="SUPFAM" id="SSF51735">
    <property type="entry name" value="NAD(P)-binding Rossmann-fold domains"/>
    <property type="match status" value="1"/>
</dbReference>
<dbReference type="Pfam" id="PF00106">
    <property type="entry name" value="adh_short"/>
    <property type="match status" value="1"/>
</dbReference>
<evidence type="ECO:0000256" key="3">
    <source>
        <dbReference type="ARBA" id="ARBA00023002"/>
    </source>
</evidence>
<organism evidence="6 7">
    <name type="scientific">Lasiosphaeria ovina</name>
    <dbReference type="NCBI Taxonomy" id="92902"/>
    <lineage>
        <taxon>Eukaryota</taxon>
        <taxon>Fungi</taxon>
        <taxon>Dikarya</taxon>
        <taxon>Ascomycota</taxon>
        <taxon>Pezizomycotina</taxon>
        <taxon>Sordariomycetes</taxon>
        <taxon>Sordariomycetidae</taxon>
        <taxon>Sordariales</taxon>
        <taxon>Lasiosphaeriaceae</taxon>
        <taxon>Lasiosphaeria</taxon>
    </lineage>
</organism>
<dbReference type="PANTHER" id="PTHR42760:SF133">
    <property type="entry name" value="3-OXOACYL-[ACYL-CARRIER-PROTEIN] REDUCTASE"/>
    <property type="match status" value="1"/>
</dbReference>
<gene>
    <name evidence="6" type="ORF">B0T24DRAFT_122062</name>
</gene>
<dbReference type="Gene3D" id="3.40.50.720">
    <property type="entry name" value="NAD(P)-binding Rossmann-like Domain"/>
    <property type="match status" value="1"/>
</dbReference>
<evidence type="ECO:0000256" key="5">
    <source>
        <dbReference type="SAM" id="MobiDB-lite"/>
    </source>
</evidence>
<dbReference type="InterPro" id="IPR020904">
    <property type="entry name" value="Sc_DH/Rdtase_CS"/>
</dbReference>
<evidence type="ECO:0000313" key="7">
    <source>
        <dbReference type="Proteomes" id="UP001287356"/>
    </source>
</evidence>
<dbReference type="InterPro" id="IPR002347">
    <property type="entry name" value="SDR_fam"/>
</dbReference>
<keyword evidence="2" id="KW-0521">NADP</keyword>
<dbReference type="PANTHER" id="PTHR42760">
    <property type="entry name" value="SHORT-CHAIN DEHYDROGENASES/REDUCTASES FAMILY MEMBER"/>
    <property type="match status" value="1"/>
</dbReference>
<name>A0AAE0JSR2_9PEZI</name>
<keyword evidence="3" id="KW-0560">Oxidoreductase</keyword>
<dbReference type="EMBL" id="JAULSN010000013">
    <property type="protein sequence ID" value="KAK3361053.1"/>
    <property type="molecule type" value="Genomic_DNA"/>
</dbReference>
<comment type="similarity">
    <text evidence="1 4">Belongs to the short-chain dehydrogenases/reductases (SDR) family.</text>
</comment>
<proteinExistence type="inferred from homology"/>
<accession>A0AAE0JSR2</accession>
<dbReference type="Pfam" id="PF13561">
    <property type="entry name" value="adh_short_C2"/>
    <property type="match status" value="1"/>
</dbReference>
<evidence type="ECO:0000256" key="1">
    <source>
        <dbReference type="ARBA" id="ARBA00006484"/>
    </source>
</evidence>
<sequence>MEHAIRALPSLVGKTAAITGATGGIGFAIATRFAQEGASVVLLGRSKAKLERALSGIQSVKPFPHVRLAALVARSGTPTSSSASGISQDADGKDRDPHRQIFSSAVLDVTSFEQWKDVAKEHDKIDILVNCAGITQKSLLVKTEPSEVMDIVNTNLTGAIWGCKAVGKPMLRRKSGCIINVSSLLAVKAHSGSAIYGATKAALLGLTGTLAIEYGHFGVRVNAIVPGYILTPMTTEIETDILKRAIPLHRFGLPQEVADAAVFLANNTYANNCILNVDGGLSAG</sequence>
<protein>
    <submittedName>
        <fullName evidence="6">Uncharacterized protein</fullName>
    </submittedName>
</protein>
<dbReference type="InterPro" id="IPR036291">
    <property type="entry name" value="NAD(P)-bd_dom_sf"/>
</dbReference>
<dbReference type="PRINTS" id="PR00081">
    <property type="entry name" value="GDHRDH"/>
</dbReference>
<dbReference type="Proteomes" id="UP001287356">
    <property type="component" value="Unassembled WGS sequence"/>
</dbReference>
<feature type="region of interest" description="Disordered" evidence="5">
    <location>
        <begin position="76"/>
        <end position="96"/>
    </location>
</feature>
<keyword evidence="7" id="KW-1185">Reference proteome</keyword>
<dbReference type="GO" id="GO:0006633">
    <property type="term" value="P:fatty acid biosynthetic process"/>
    <property type="evidence" value="ECO:0007669"/>
    <property type="project" value="TreeGrafter"/>
</dbReference>
<feature type="compositionally biased region" description="Polar residues" evidence="5">
    <location>
        <begin position="76"/>
        <end position="87"/>
    </location>
</feature>
<dbReference type="PROSITE" id="PS00061">
    <property type="entry name" value="ADH_SHORT"/>
    <property type="match status" value="1"/>
</dbReference>
<evidence type="ECO:0000313" key="6">
    <source>
        <dbReference type="EMBL" id="KAK3361053.1"/>
    </source>
</evidence>
<dbReference type="GO" id="GO:0048038">
    <property type="term" value="F:quinone binding"/>
    <property type="evidence" value="ECO:0007669"/>
    <property type="project" value="TreeGrafter"/>
</dbReference>
<dbReference type="GO" id="GO:0016616">
    <property type="term" value="F:oxidoreductase activity, acting on the CH-OH group of donors, NAD or NADP as acceptor"/>
    <property type="evidence" value="ECO:0007669"/>
    <property type="project" value="TreeGrafter"/>
</dbReference>
<evidence type="ECO:0000256" key="4">
    <source>
        <dbReference type="RuleBase" id="RU000363"/>
    </source>
</evidence>
<dbReference type="PRINTS" id="PR00080">
    <property type="entry name" value="SDRFAMILY"/>
</dbReference>
<dbReference type="AlphaFoldDB" id="A0AAE0JSR2"/>